<protein>
    <recommendedName>
        <fullName evidence="4">Cytochrome bo(3) ubiquinol oxidase subunit 3</fullName>
    </recommendedName>
    <alternativeName>
        <fullName evidence="15">Cytochrome o ubiquinol oxidase subunit 3</fullName>
    </alternativeName>
    <alternativeName>
        <fullName evidence="13">Oxidase bo(3) subunit 3</fullName>
    </alternativeName>
    <alternativeName>
        <fullName evidence="16">Ubiquinol oxidase polypeptide III</fullName>
    </alternativeName>
    <alternativeName>
        <fullName evidence="14">Ubiquinol oxidase subunit 3</fullName>
    </alternativeName>
</protein>
<evidence type="ECO:0000256" key="15">
    <source>
        <dbReference type="ARBA" id="ARBA00032189"/>
    </source>
</evidence>
<evidence type="ECO:0000256" key="9">
    <source>
        <dbReference type="ARBA" id="ARBA00022989"/>
    </source>
</evidence>
<name>E1JVN1_SOLFR</name>
<feature type="transmembrane region" description="Helical" evidence="18">
    <location>
        <begin position="179"/>
        <end position="201"/>
    </location>
</feature>
<evidence type="ECO:0000256" key="3">
    <source>
        <dbReference type="ARBA" id="ARBA00011700"/>
    </source>
</evidence>
<dbReference type="STRING" id="596151.DesfrDRAFT_1680"/>
<evidence type="ECO:0000259" key="19">
    <source>
        <dbReference type="PROSITE" id="PS50253"/>
    </source>
</evidence>
<keyword evidence="7 17" id="KW-0812">Transmembrane</keyword>
<feature type="transmembrane region" description="Helical" evidence="18">
    <location>
        <begin position="96"/>
        <end position="114"/>
    </location>
</feature>
<dbReference type="InterPro" id="IPR024791">
    <property type="entry name" value="Cyt_c/ubiquinol_Oxase_su3"/>
</dbReference>
<dbReference type="GO" id="GO:0005886">
    <property type="term" value="C:plasma membrane"/>
    <property type="evidence" value="ECO:0007669"/>
    <property type="project" value="UniProtKB-SubCell"/>
</dbReference>
<evidence type="ECO:0000256" key="17">
    <source>
        <dbReference type="RuleBase" id="RU003376"/>
    </source>
</evidence>
<evidence type="ECO:0000256" key="13">
    <source>
        <dbReference type="ARBA" id="ARBA00030072"/>
    </source>
</evidence>
<dbReference type="InterPro" id="IPR014206">
    <property type="entry name" value="Cyt_c_ubiqinol_oxidase_su3"/>
</dbReference>
<dbReference type="GO" id="GO:0004129">
    <property type="term" value="F:cytochrome-c oxidase activity"/>
    <property type="evidence" value="ECO:0007669"/>
    <property type="project" value="InterPro"/>
</dbReference>
<feature type="transmembrane region" description="Helical" evidence="18">
    <location>
        <begin position="69"/>
        <end position="89"/>
    </location>
</feature>
<evidence type="ECO:0000256" key="12">
    <source>
        <dbReference type="ARBA" id="ARBA00025694"/>
    </source>
</evidence>
<evidence type="ECO:0000313" key="21">
    <source>
        <dbReference type="Proteomes" id="UP000006250"/>
    </source>
</evidence>
<dbReference type="eggNOG" id="COG1845">
    <property type="taxonomic scope" value="Bacteria"/>
</dbReference>
<dbReference type="CDD" id="cd02863">
    <property type="entry name" value="Ubiquinol_oxidase_III"/>
    <property type="match status" value="1"/>
</dbReference>
<dbReference type="SUPFAM" id="SSF81452">
    <property type="entry name" value="Cytochrome c oxidase subunit III-like"/>
    <property type="match status" value="1"/>
</dbReference>
<dbReference type="GO" id="GO:0009486">
    <property type="term" value="F:cytochrome bo3 ubiquinol oxidase activity"/>
    <property type="evidence" value="ECO:0007669"/>
    <property type="project" value="InterPro"/>
</dbReference>
<keyword evidence="11 18" id="KW-0472">Membrane</keyword>
<comment type="subunit">
    <text evidence="3">Heterooctamer of two A chains, two B chains, two C chains and two D chains.</text>
</comment>
<comment type="caution">
    <text evidence="20">The sequence shown here is derived from an EMBL/GenBank/DDBJ whole genome shotgun (WGS) entry which is preliminary data.</text>
</comment>
<evidence type="ECO:0000256" key="14">
    <source>
        <dbReference type="ARBA" id="ARBA00031884"/>
    </source>
</evidence>
<evidence type="ECO:0000256" key="16">
    <source>
        <dbReference type="ARBA" id="ARBA00032717"/>
    </source>
</evidence>
<feature type="domain" description="Heme-copper oxidase subunit III family profile" evidence="19">
    <location>
        <begin position="26"/>
        <end position="202"/>
    </location>
</feature>
<dbReference type="Proteomes" id="UP000006250">
    <property type="component" value="Unassembled WGS sequence"/>
</dbReference>
<dbReference type="OrthoDB" id="9810850at2"/>
<dbReference type="GO" id="GO:0019646">
    <property type="term" value="P:aerobic electron transport chain"/>
    <property type="evidence" value="ECO:0007669"/>
    <property type="project" value="InterPro"/>
</dbReference>
<dbReference type="InterPro" id="IPR013833">
    <property type="entry name" value="Cyt_c_oxidase_su3_a-hlx"/>
</dbReference>
<evidence type="ECO:0000256" key="10">
    <source>
        <dbReference type="ARBA" id="ARBA00023002"/>
    </source>
</evidence>
<evidence type="ECO:0000256" key="5">
    <source>
        <dbReference type="ARBA" id="ARBA00022448"/>
    </source>
</evidence>
<keyword evidence="21" id="KW-1185">Reference proteome</keyword>
<dbReference type="InterPro" id="IPR033946">
    <property type="entry name" value="Ubiquinol_oxase_su3_dom"/>
</dbReference>
<comment type="subcellular location">
    <subcellularLocation>
        <location evidence="1 17">Cell membrane</location>
        <topology evidence="1 17">Multi-pass membrane protein</topology>
    </subcellularLocation>
</comment>
<organism evidence="20 21">
    <name type="scientific">Solidesulfovibrio fructosivorans JJ]</name>
    <dbReference type="NCBI Taxonomy" id="596151"/>
    <lineage>
        <taxon>Bacteria</taxon>
        <taxon>Pseudomonadati</taxon>
        <taxon>Thermodesulfobacteriota</taxon>
        <taxon>Desulfovibrionia</taxon>
        <taxon>Desulfovibrionales</taxon>
        <taxon>Desulfovibrionaceae</taxon>
        <taxon>Solidesulfovibrio</taxon>
    </lineage>
</organism>
<comment type="similarity">
    <text evidence="2 17">Belongs to the cytochrome c oxidase subunit 3 family.</text>
</comment>
<dbReference type="PROSITE" id="PS50253">
    <property type="entry name" value="COX3"/>
    <property type="match status" value="1"/>
</dbReference>
<dbReference type="InterPro" id="IPR035973">
    <property type="entry name" value="Cyt_c_oxidase_su3-like_sf"/>
</dbReference>
<dbReference type="PANTHER" id="PTHR11403">
    <property type="entry name" value="CYTOCHROME C OXIDASE SUBUNIT III"/>
    <property type="match status" value="1"/>
</dbReference>
<evidence type="ECO:0000256" key="8">
    <source>
        <dbReference type="ARBA" id="ARBA00022982"/>
    </source>
</evidence>
<dbReference type="RefSeq" id="WP_005992910.1">
    <property type="nucleotide sequence ID" value="NZ_AECZ01000009.1"/>
</dbReference>
<evidence type="ECO:0000256" key="18">
    <source>
        <dbReference type="SAM" id="Phobius"/>
    </source>
</evidence>
<dbReference type="AlphaFoldDB" id="E1JVN1"/>
<reference evidence="20 21" key="1">
    <citation type="submission" date="2010-08" db="EMBL/GenBank/DDBJ databases">
        <title>The draft genome of Desulfovibrio fructosovorans JJ.</title>
        <authorList>
            <consortium name="US DOE Joint Genome Institute (JGI-PGF)"/>
            <person name="Lucas S."/>
            <person name="Copeland A."/>
            <person name="Lapidus A."/>
            <person name="Cheng J.-F."/>
            <person name="Bruce D."/>
            <person name="Goodwin L."/>
            <person name="Pitluck S."/>
            <person name="Land M.L."/>
            <person name="Hauser L."/>
            <person name="Chang Y.-J."/>
            <person name="Jeffries C."/>
            <person name="Wall J.D."/>
            <person name="Stahl D.A."/>
            <person name="Arkin A.P."/>
            <person name="Dehal P."/>
            <person name="Stolyar S.M."/>
            <person name="Hazen T.C."/>
            <person name="Woyke T.J."/>
        </authorList>
    </citation>
    <scope>NUCLEOTIDE SEQUENCE [LARGE SCALE GENOMIC DNA]</scope>
    <source>
        <strain evidence="20 21">JJ</strain>
    </source>
</reference>
<evidence type="ECO:0000256" key="4">
    <source>
        <dbReference type="ARBA" id="ARBA00014687"/>
    </source>
</evidence>
<comment type="function">
    <text evidence="12">Cytochrome bo(3) ubiquinol terminal oxidase is the component of the aerobic respiratory chain of E.coli that predominates when cells are grown at high aeration. Has proton pump activity across the membrane in addition to electron transfer, pumping 2 protons/electron.</text>
</comment>
<evidence type="ECO:0000313" key="20">
    <source>
        <dbReference type="EMBL" id="EFL51519.1"/>
    </source>
</evidence>
<dbReference type="InterPro" id="IPR000298">
    <property type="entry name" value="Cyt_c_oxidase-like_su3"/>
</dbReference>
<keyword evidence="8" id="KW-0249">Electron transport</keyword>
<dbReference type="EMBL" id="AECZ01000009">
    <property type="protein sequence ID" value="EFL51519.1"/>
    <property type="molecule type" value="Genomic_DNA"/>
</dbReference>
<evidence type="ECO:0000256" key="6">
    <source>
        <dbReference type="ARBA" id="ARBA00022475"/>
    </source>
</evidence>
<feature type="transmembrane region" description="Helical" evidence="18">
    <location>
        <begin position="134"/>
        <end position="158"/>
    </location>
</feature>
<gene>
    <name evidence="20" type="ORF">DesfrDRAFT_1680</name>
</gene>
<keyword evidence="10" id="KW-0560">Oxidoreductase</keyword>
<keyword evidence="5" id="KW-0813">Transport</keyword>
<dbReference type="Gene3D" id="1.20.120.80">
    <property type="entry name" value="Cytochrome c oxidase, subunit III, four-helix bundle"/>
    <property type="match status" value="1"/>
</dbReference>
<keyword evidence="6" id="KW-1003">Cell membrane</keyword>
<sequence>MTTDTATMTGPVGHGADHDAPGLHALGFWLYLMTDLIVFSALFATYVVLAPNTAGGPSARELFHLPEVFVETMLLLTSSVVFGYASLALGAGKKGLGLAGLALTFLLGLGFIVMELGEFHRLILAGAGPQRSGFLSAFFTLVGTHGAHVTVGLLWLAVMMGQILTKGLTVPVRSRLARLGMFWHFLDIIWIGLFTVVYLMGVMS</sequence>
<dbReference type="FunFam" id="1.20.120.80:FF:000001">
    <property type="entry name" value="Cytochrome (Ubi)quinol oxidase subunit III"/>
    <property type="match status" value="1"/>
</dbReference>
<accession>E1JVN1</accession>
<keyword evidence="9 18" id="KW-1133">Transmembrane helix</keyword>
<evidence type="ECO:0000256" key="11">
    <source>
        <dbReference type="ARBA" id="ARBA00023136"/>
    </source>
</evidence>
<dbReference type="NCBIfam" id="TIGR02842">
    <property type="entry name" value="CyoC"/>
    <property type="match status" value="1"/>
</dbReference>
<evidence type="ECO:0000256" key="2">
    <source>
        <dbReference type="ARBA" id="ARBA00010581"/>
    </source>
</evidence>
<dbReference type="Pfam" id="PF00510">
    <property type="entry name" value="COX3"/>
    <property type="match status" value="1"/>
</dbReference>
<evidence type="ECO:0000256" key="7">
    <source>
        <dbReference type="ARBA" id="ARBA00022692"/>
    </source>
</evidence>
<feature type="transmembrane region" description="Helical" evidence="18">
    <location>
        <begin position="28"/>
        <end position="49"/>
    </location>
</feature>
<proteinExistence type="inferred from homology"/>
<evidence type="ECO:0000256" key="1">
    <source>
        <dbReference type="ARBA" id="ARBA00004651"/>
    </source>
</evidence>
<dbReference type="PANTHER" id="PTHR11403:SF2">
    <property type="entry name" value="CYTOCHROME BO(3) UBIQUINOL OXIDASE SUBUNIT 3"/>
    <property type="match status" value="1"/>
</dbReference>